<protein>
    <recommendedName>
        <fullName evidence="2">Malic enzyme N-terminal domain-containing protein</fullName>
    </recommendedName>
</protein>
<feature type="compositionally biased region" description="Polar residues" evidence="1">
    <location>
        <begin position="118"/>
        <end position="133"/>
    </location>
</feature>
<dbReference type="Gramene" id="RZC74030">
    <property type="protein sequence ID" value="RZC74030"/>
    <property type="gene ID" value="C5167_049512"/>
</dbReference>
<evidence type="ECO:0000256" key="1">
    <source>
        <dbReference type="SAM" id="MobiDB-lite"/>
    </source>
</evidence>
<dbReference type="SUPFAM" id="SSF53223">
    <property type="entry name" value="Aminoacid dehydrogenase-like, N-terminal domain"/>
    <property type="match status" value="1"/>
</dbReference>
<dbReference type="InterPro" id="IPR012301">
    <property type="entry name" value="Malic_N_dom"/>
</dbReference>
<dbReference type="Proteomes" id="UP000316621">
    <property type="component" value="Chromosome 8"/>
</dbReference>
<accession>A0A4Y7KNW3</accession>
<dbReference type="Gene3D" id="3.40.50.10380">
    <property type="entry name" value="Malic enzyme, N-terminal domain"/>
    <property type="match status" value="1"/>
</dbReference>
<dbReference type="GO" id="GO:0004470">
    <property type="term" value="F:malic enzyme activity"/>
    <property type="evidence" value="ECO:0007669"/>
    <property type="project" value="InterPro"/>
</dbReference>
<dbReference type="AlphaFoldDB" id="A0A4Y7KNW3"/>
<evidence type="ECO:0000259" key="2">
    <source>
        <dbReference type="Pfam" id="PF00390"/>
    </source>
</evidence>
<dbReference type="InterPro" id="IPR046346">
    <property type="entry name" value="Aminoacid_DH-like_N_sf"/>
</dbReference>
<evidence type="ECO:0000313" key="3">
    <source>
        <dbReference type="EMBL" id="RZC74030.1"/>
    </source>
</evidence>
<dbReference type="Pfam" id="PF00390">
    <property type="entry name" value="malic"/>
    <property type="match status" value="1"/>
</dbReference>
<dbReference type="STRING" id="3469.A0A4Y7KNW3"/>
<feature type="non-terminal residue" evidence="3">
    <location>
        <position position="1"/>
    </location>
</feature>
<organism evidence="3 4">
    <name type="scientific">Papaver somniferum</name>
    <name type="common">Opium poppy</name>
    <dbReference type="NCBI Taxonomy" id="3469"/>
    <lineage>
        <taxon>Eukaryota</taxon>
        <taxon>Viridiplantae</taxon>
        <taxon>Streptophyta</taxon>
        <taxon>Embryophyta</taxon>
        <taxon>Tracheophyta</taxon>
        <taxon>Spermatophyta</taxon>
        <taxon>Magnoliopsida</taxon>
        <taxon>Ranunculales</taxon>
        <taxon>Papaveraceae</taxon>
        <taxon>Papaveroideae</taxon>
        <taxon>Papaver</taxon>
    </lineage>
</organism>
<feature type="compositionally biased region" description="Basic and acidic residues" evidence="1">
    <location>
        <begin position="49"/>
        <end position="60"/>
    </location>
</feature>
<feature type="region of interest" description="Disordered" evidence="1">
    <location>
        <begin position="109"/>
        <end position="133"/>
    </location>
</feature>
<reference evidence="3 4" key="1">
    <citation type="journal article" date="2018" name="Science">
        <title>The opium poppy genome and morphinan production.</title>
        <authorList>
            <person name="Guo L."/>
            <person name="Winzer T."/>
            <person name="Yang X."/>
            <person name="Li Y."/>
            <person name="Ning Z."/>
            <person name="He Z."/>
            <person name="Teodor R."/>
            <person name="Lu Y."/>
            <person name="Bowser T.A."/>
            <person name="Graham I.A."/>
            <person name="Ye K."/>
        </authorList>
    </citation>
    <scope>NUCLEOTIDE SEQUENCE [LARGE SCALE GENOMIC DNA]</scope>
    <source>
        <strain evidence="4">cv. HN1</strain>
        <tissue evidence="3">Leaves</tissue>
    </source>
</reference>
<evidence type="ECO:0000313" key="4">
    <source>
        <dbReference type="Proteomes" id="UP000316621"/>
    </source>
</evidence>
<dbReference type="InterPro" id="IPR037062">
    <property type="entry name" value="Malic_N_dom_sf"/>
</dbReference>
<feature type="domain" description="Malic enzyme N-terminal" evidence="2">
    <location>
        <begin position="140"/>
        <end position="182"/>
    </location>
</feature>
<proteinExistence type="predicted"/>
<keyword evidence="4" id="KW-1185">Reference proteome</keyword>
<dbReference type="GO" id="GO:0016616">
    <property type="term" value="F:oxidoreductase activity, acting on the CH-OH group of donors, NAD or NADP as acceptor"/>
    <property type="evidence" value="ECO:0007669"/>
    <property type="project" value="InterPro"/>
</dbReference>
<feature type="region of interest" description="Disordered" evidence="1">
    <location>
        <begin position="49"/>
        <end position="86"/>
    </location>
</feature>
<dbReference type="EMBL" id="CM010722">
    <property type="protein sequence ID" value="RZC74030.1"/>
    <property type="molecule type" value="Genomic_DNA"/>
</dbReference>
<sequence length="211" mass="23602">EVKTMKWFCHLRIEVDAEELKMAMLLGEVGADVIAIITACLSLPIEKQGDEDQYDTKESWCPDSDMEVDDESSPLSNKSQPARMKREVVEPNVKDMEDQKVAVDQFKGAETKAEENSGSKATTSNVPQQWQPNNGLIMTNDISDVNLEEAVDTIVVKNKIRILGLGDLGVQGIGISIGKPSLRRCCWYHSYSSGQILQEEEENEEEHESQE</sequence>
<gene>
    <name evidence="3" type="ORF">C5167_049512</name>
</gene>
<name>A0A4Y7KNW3_PAPSO</name>